<evidence type="ECO:0000313" key="3">
    <source>
        <dbReference type="Proteomes" id="UP000233399"/>
    </source>
</evidence>
<protein>
    <submittedName>
        <fullName evidence="2">Diguanylate cyclase</fullName>
    </submittedName>
</protein>
<evidence type="ECO:0000313" key="2">
    <source>
        <dbReference type="EMBL" id="PKI24940.1"/>
    </source>
</evidence>
<accession>A0A2N1IW48</accession>
<name>A0A2N1IW48_9PSED</name>
<evidence type="ECO:0000256" key="1">
    <source>
        <dbReference type="SAM" id="MobiDB-lite"/>
    </source>
</evidence>
<dbReference type="EMBL" id="PJCG01000008">
    <property type="protein sequence ID" value="PKI24940.1"/>
    <property type="molecule type" value="Genomic_DNA"/>
</dbReference>
<organism evidence="2 3">
    <name type="scientific">Pseudomonas monteilii</name>
    <dbReference type="NCBI Taxonomy" id="76759"/>
    <lineage>
        <taxon>Bacteria</taxon>
        <taxon>Pseudomonadati</taxon>
        <taxon>Pseudomonadota</taxon>
        <taxon>Gammaproteobacteria</taxon>
        <taxon>Pseudomonadales</taxon>
        <taxon>Pseudomonadaceae</taxon>
        <taxon>Pseudomonas</taxon>
    </lineage>
</organism>
<gene>
    <name evidence="2" type="ORF">CXB65_05925</name>
</gene>
<dbReference type="AlphaFoldDB" id="A0A2N1IW48"/>
<reference evidence="2 3" key="1">
    <citation type="submission" date="2017-12" db="EMBL/GenBank/DDBJ databases">
        <title>Isolation and characterization of an aerobic denitrifying Pseudomonas monteilii CY06 from aquaculture ponds.</title>
        <authorList>
            <person name="Ma Q."/>
            <person name="Cai Y."/>
            <person name="He Z."/>
        </authorList>
    </citation>
    <scope>NUCLEOTIDE SEQUENCE [LARGE SCALE GENOMIC DNA]</scope>
    <source>
        <strain evidence="2 3">CY06</strain>
    </source>
</reference>
<proteinExistence type="predicted"/>
<comment type="caution">
    <text evidence="2">The sequence shown here is derived from an EMBL/GenBank/DDBJ whole genome shotgun (WGS) entry which is preliminary data.</text>
</comment>
<dbReference type="Proteomes" id="UP000233399">
    <property type="component" value="Unassembled WGS sequence"/>
</dbReference>
<sequence length="42" mass="4217">MPCAKCEKPAQSPVGAGSPANTGEARAVHPKVCFAGNPAPLR</sequence>
<feature type="region of interest" description="Disordered" evidence="1">
    <location>
        <begin position="1"/>
        <end position="29"/>
    </location>
</feature>